<evidence type="ECO:0000259" key="1">
    <source>
        <dbReference type="Pfam" id="PF05419"/>
    </source>
</evidence>
<dbReference type="PANTHER" id="PTHR34800:SF1">
    <property type="entry name" value="TETRAPYRROLE-BINDING PROTEIN, CHLOROPLASTIC"/>
    <property type="match status" value="1"/>
</dbReference>
<name>A0A8J7CH05_9CYAN</name>
<dbReference type="InterPro" id="IPR037215">
    <property type="entry name" value="GUN4-like_sf"/>
</dbReference>
<dbReference type="Gene3D" id="1.25.40.620">
    <property type="match status" value="1"/>
</dbReference>
<protein>
    <submittedName>
        <fullName evidence="2">GUN4 domain-containing protein</fullName>
    </submittedName>
</protein>
<gene>
    <name evidence="2" type="ORF">ICL16_34705</name>
</gene>
<feature type="domain" description="GUN4-like" evidence="1">
    <location>
        <begin position="48"/>
        <end position="179"/>
    </location>
</feature>
<accession>A0A8J7CH05</accession>
<dbReference type="PANTHER" id="PTHR34800">
    <property type="entry name" value="TETRAPYRROLE-BINDING PROTEIN, CHLOROPLASTIC"/>
    <property type="match status" value="1"/>
</dbReference>
<reference evidence="2" key="1">
    <citation type="submission" date="2020-09" db="EMBL/GenBank/DDBJ databases">
        <title>Iningainema tapete sp. nov. (Scytonemataceae, Cyanobacteria) from greenhouses in central Florida (USA) produces two types of nodularin with biosynthetic potential for microcystin-LR and anabaenopeptins.</title>
        <authorList>
            <person name="Berthold D.E."/>
            <person name="Lefler F.W."/>
            <person name="Huang I.-S."/>
            <person name="Abdulla H."/>
            <person name="Zimba P.V."/>
            <person name="Laughinghouse H.D. IV."/>
        </authorList>
    </citation>
    <scope>NUCLEOTIDE SEQUENCE</scope>
    <source>
        <strain evidence="2">BLCCT55</strain>
    </source>
</reference>
<sequence>MWKLGIAQTQIVPIPTFKSSFDESQNDRAPDLRPSEIVEPPQMDLLSDLAIDYTRLRELLAARNWFDADNETYLVMLKVVGRENGDWIRDKELLNFKSTDLRTIDSLWVKYSNGRFGFSVQKKISLEVSGVPDGKWSEQAWEKFGDRVGWRMNGSWISHNQITFDTRAPVGHLPVCGVLALGFLSHCHFGILLSRPDL</sequence>
<dbReference type="SUPFAM" id="SSF140869">
    <property type="entry name" value="GUN4-like"/>
    <property type="match status" value="1"/>
</dbReference>
<dbReference type="EMBL" id="JACXAE010000104">
    <property type="protein sequence ID" value="MBD2777060.1"/>
    <property type="molecule type" value="Genomic_DNA"/>
</dbReference>
<comment type="caution">
    <text evidence="2">The sequence shown here is derived from an EMBL/GenBank/DDBJ whole genome shotgun (WGS) entry which is preliminary data.</text>
</comment>
<keyword evidence="3" id="KW-1185">Reference proteome</keyword>
<evidence type="ECO:0000313" key="3">
    <source>
        <dbReference type="Proteomes" id="UP000629098"/>
    </source>
</evidence>
<proteinExistence type="predicted"/>
<dbReference type="GO" id="GO:0046906">
    <property type="term" value="F:tetrapyrrole binding"/>
    <property type="evidence" value="ECO:0007669"/>
    <property type="project" value="TreeGrafter"/>
</dbReference>
<organism evidence="2 3">
    <name type="scientific">Iningainema tapete BLCC-T55</name>
    <dbReference type="NCBI Taxonomy" id="2748662"/>
    <lineage>
        <taxon>Bacteria</taxon>
        <taxon>Bacillati</taxon>
        <taxon>Cyanobacteriota</taxon>
        <taxon>Cyanophyceae</taxon>
        <taxon>Nostocales</taxon>
        <taxon>Scytonemataceae</taxon>
        <taxon>Iningainema tapete</taxon>
    </lineage>
</organism>
<dbReference type="Pfam" id="PF05419">
    <property type="entry name" value="GUN4"/>
    <property type="match status" value="1"/>
</dbReference>
<dbReference type="AlphaFoldDB" id="A0A8J7CH05"/>
<dbReference type="InterPro" id="IPR008629">
    <property type="entry name" value="GUN4-like"/>
</dbReference>
<dbReference type="Proteomes" id="UP000629098">
    <property type="component" value="Unassembled WGS sequence"/>
</dbReference>
<evidence type="ECO:0000313" key="2">
    <source>
        <dbReference type="EMBL" id="MBD2777060.1"/>
    </source>
</evidence>
<dbReference type="CDD" id="cd16383">
    <property type="entry name" value="GUN4"/>
    <property type="match status" value="1"/>
</dbReference>
<dbReference type="Gene3D" id="1.10.10.1770">
    <property type="entry name" value="Gun4-like"/>
    <property type="match status" value="1"/>
</dbReference>